<keyword evidence="5" id="KW-1185">Reference proteome</keyword>
<evidence type="ECO:0000313" key="5">
    <source>
        <dbReference type="Proteomes" id="UP000261640"/>
    </source>
</evidence>
<dbReference type="AlphaFoldDB" id="A0A3Q3MNX3"/>
<dbReference type="SUPFAM" id="SSF48371">
    <property type="entry name" value="ARM repeat"/>
    <property type="match status" value="2"/>
</dbReference>
<dbReference type="PANTHER" id="PTHR13366">
    <property type="entry name" value="MALARIA ANTIGEN-RELATED"/>
    <property type="match status" value="1"/>
</dbReference>
<feature type="compositionally biased region" description="Polar residues" evidence="2">
    <location>
        <begin position="656"/>
        <end position="665"/>
    </location>
</feature>
<dbReference type="GeneID" id="113142654"/>
<evidence type="ECO:0000256" key="2">
    <source>
        <dbReference type="SAM" id="MobiDB-lite"/>
    </source>
</evidence>
<feature type="compositionally biased region" description="Polar residues" evidence="2">
    <location>
        <begin position="624"/>
        <end position="639"/>
    </location>
</feature>
<dbReference type="OrthoDB" id="66533at2759"/>
<dbReference type="STRING" id="205130.ENSMAMP00000029258"/>
<dbReference type="Pfam" id="PF13251">
    <property type="entry name" value="DUF4042"/>
    <property type="match status" value="1"/>
</dbReference>
<evidence type="ECO:0000256" key="1">
    <source>
        <dbReference type="ARBA" id="ARBA00015263"/>
    </source>
</evidence>
<dbReference type="InterPro" id="IPR025283">
    <property type="entry name" value="DUF4042"/>
</dbReference>
<dbReference type="Pfam" id="PF13513">
    <property type="entry name" value="HEAT_EZ"/>
    <property type="match status" value="1"/>
</dbReference>
<feature type="compositionally biased region" description="Low complexity" evidence="2">
    <location>
        <begin position="322"/>
        <end position="333"/>
    </location>
</feature>
<organism evidence="4 5">
    <name type="scientific">Mastacembelus armatus</name>
    <name type="common">zig-zag eel</name>
    <dbReference type="NCBI Taxonomy" id="205130"/>
    <lineage>
        <taxon>Eukaryota</taxon>
        <taxon>Metazoa</taxon>
        <taxon>Chordata</taxon>
        <taxon>Craniata</taxon>
        <taxon>Vertebrata</taxon>
        <taxon>Euteleostomi</taxon>
        <taxon>Actinopterygii</taxon>
        <taxon>Neopterygii</taxon>
        <taxon>Teleostei</taxon>
        <taxon>Neoteleostei</taxon>
        <taxon>Acanthomorphata</taxon>
        <taxon>Anabantaria</taxon>
        <taxon>Synbranchiformes</taxon>
        <taxon>Mastacembelidae</taxon>
        <taxon>Mastacembelus</taxon>
    </lineage>
</organism>
<evidence type="ECO:0000259" key="3">
    <source>
        <dbReference type="Pfam" id="PF13251"/>
    </source>
</evidence>
<name>A0A3Q3MNX3_9TELE</name>
<accession>A0A3Q3MNX3</accession>
<feature type="region of interest" description="Disordered" evidence="2">
    <location>
        <begin position="321"/>
        <end position="427"/>
    </location>
</feature>
<reference evidence="4" key="2">
    <citation type="submission" date="2025-09" db="UniProtKB">
        <authorList>
            <consortium name="Ensembl"/>
        </authorList>
    </citation>
    <scope>IDENTIFICATION</scope>
</reference>
<dbReference type="InParanoid" id="A0A3Q3MNX3"/>
<dbReference type="PANTHER" id="PTHR13366:SF0">
    <property type="entry name" value="HEAT REPEAT-CONTAINING PROTEIN 6"/>
    <property type="match status" value="1"/>
</dbReference>
<dbReference type="Ensembl" id="ENSMAMT00000030009.2">
    <property type="protein sequence ID" value="ENSMAMP00000029258.1"/>
    <property type="gene ID" value="ENSMAMG00000019713.2"/>
</dbReference>
<feature type="domain" description="DUF4042" evidence="3">
    <location>
        <begin position="435"/>
        <end position="615"/>
    </location>
</feature>
<proteinExistence type="predicted"/>
<feature type="region of interest" description="Disordered" evidence="2">
    <location>
        <begin position="624"/>
        <end position="676"/>
    </location>
</feature>
<dbReference type="CTD" id="63897"/>
<dbReference type="Proteomes" id="UP000261640">
    <property type="component" value="Unplaced"/>
</dbReference>
<dbReference type="RefSeq" id="XP_026183537.1">
    <property type="nucleotide sequence ID" value="XM_026327752.1"/>
</dbReference>
<feature type="region of interest" description="Disordered" evidence="2">
    <location>
        <begin position="694"/>
        <end position="713"/>
    </location>
</feature>
<dbReference type="InterPro" id="IPR052107">
    <property type="entry name" value="HEAT6"/>
</dbReference>
<dbReference type="FunCoup" id="A0A3Q3MNX3">
    <property type="interactions" value="1183"/>
</dbReference>
<dbReference type="Gene3D" id="1.25.10.10">
    <property type="entry name" value="Leucine-rich Repeat Variant"/>
    <property type="match status" value="2"/>
</dbReference>
<evidence type="ECO:0000313" key="4">
    <source>
        <dbReference type="Ensembl" id="ENSMAMP00000029258.1"/>
    </source>
</evidence>
<feature type="compositionally biased region" description="Basic residues" evidence="2">
    <location>
        <begin position="347"/>
        <end position="359"/>
    </location>
</feature>
<dbReference type="InterPro" id="IPR016024">
    <property type="entry name" value="ARM-type_fold"/>
</dbReference>
<dbReference type="InterPro" id="IPR011989">
    <property type="entry name" value="ARM-like"/>
</dbReference>
<sequence length="1214" mass="132297">MAAQTGLSAPVLGRTGVSAFPQVALSAEAAPFTPTRPGGWQLDSLSDTEEQFSRCAAKLRALRADSVQLREELNLLFDQLLSENYNKNFAPDIHISPEDVCALLKHARSLVPLSHEHLVIKLCQLMHHLLNQLKVIMDELTLDVLVTYTMSALKMCSTWTHSDVLLALSTIVYGNGHQCHQHLNDLLGEDGALLLYSSPSQPNIELRRIALTCMANICLRIPGQPPLDDQYKSVCFGVFLKTLQSPKPPDTDELFYCMVIQAALKGFQCCLSGGKWKFGGVEELGSVLATLKRLMFQGTPGVSIEWPAVLYPAPLPQYEGLSAPKPAESPKAAEPSKDAALPGKASGNKKRKSRGKGKKMSTEEIRGDDGEEDDRMAAPVLQKVGGRVGGRGEAESLSKSYTPSLYPSWKKNSSDSEFSDPEGNAQSKLRLSHGRVRQGALHSLLAVVKSVEKRALYGYWSSFIPDSPTGGPPPLTLLTIILKDPSPKVRACALQVLSAMLDGSRQFLAVAEDTASPRTSYTPFSFSLATAVRELHRALSLALLAETSPQTLTQVIKCLAYLVANAPYHRLRPGLLSPLWKQIRPYVRHRDVNVRVSVLTLYGALVTTQAPLPEVQLLLRQPEGSSSSSAGLFTPQEPTLSWRHRDGVSSPARTPVTPSQRSLHAQSPHVPRTPGEEESARVWLLQLCVSLVTQPREDQSDSEGTGTGGGAALEPSPVRLEALQVLSHLVHGYFSLAQACLCEIGHVSARCLGETDPSIQLHGAKLLEELGTGIIQQYRAESNVPESSRVPMSQVVQFWSDVLSGPLNAALQNEQHPTLQTSACDTLSSILPQAFAQLPDKTQLMCITVLLGLTYSDNYLVKTAAVRALGIYILFPCLREDVMFVADTANTILAALDDRSPNVRAKAAWSLGNLTDTLIVNMESVGVDFQEELSDMLLLKMLQAATRASADKDRVKCNAVRALGNLLHFLRQSQLSRSAFQRPLEDAVRALVKTVQSEATMKVRWNACYALGNAFRNPALPLDSAPWSCDAFSALCHVVTSCKNFKVRIKSAAALAVPSRRGCYGDTKRFSCVWHSLATALENSEDTNDFLEYRYSASLRHTLSEALLHLLSVSQPLDMPALGVSLASEDGKGIKDHLIKYLRAEGGGGEGADGEKEAEGDSFNPQQQISGLQQTLIRLKGLKVEGERLGEEEEQGKEVVVSFLEDLLKICKEP</sequence>
<dbReference type="GeneTree" id="ENSGT00390000016675"/>
<reference evidence="4" key="1">
    <citation type="submission" date="2025-08" db="UniProtKB">
        <authorList>
            <consortium name="Ensembl"/>
        </authorList>
    </citation>
    <scope>IDENTIFICATION</scope>
</reference>
<protein>
    <recommendedName>
        <fullName evidence="1">HEAT repeat-containing protein 6</fullName>
    </recommendedName>
</protein>